<keyword evidence="2" id="KW-0732">Signal</keyword>
<dbReference type="OrthoDB" id="5289235at2"/>
<gene>
    <name evidence="3" type="ORF">C0V70_07410</name>
</gene>
<evidence type="ECO:0000313" key="3">
    <source>
        <dbReference type="EMBL" id="AUN97936.1"/>
    </source>
</evidence>
<feature type="region of interest" description="Disordered" evidence="1">
    <location>
        <begin position="369"/>
        <end position="420"/>
    </location>
</feature>
<organism evidence="3 4">
    <name type="scientific">Bacteriovorax stolpii</name>
    <name type="common">Bdellovibrio stolpii</name>
    <dbReference type="NCBI Taxonomy" id="960"/>
    <lineage>
        <taxon>Bacteria</taxon>
        <taxon>Pseudomonadati</taxon>
        <taxon>Bdellovibrionota</taxon>
        <taxon>Bacteriovoracia</taxon>
        <taxon>Bacteriovoracales</taxon>
        <taxon>Bacteriovoracaceae</taxon>
        <taxon>Bacteriovorax</taxon>
    </lineage>
</organism>
<name>A0A2K9NQX8_BACTC</name>
<dbReference type="Pfam" id="PF04773">
    <property type="entry name" value="FecR"/>
    <property type="match status" value="1"/>
</dbReference>
<evidence type="ECO:0000313" key="4">
    <source>
        <dbReference type="Proteomes" id="UP000235584"/>
    </source>
</evidence>
<dbReference type="KEGG" id="bsto:C0V70_07410"/>
<dbReference type="RefSeq" id="WP_102243229.1">
    <property type="nucleotide sequence ID" value="NZ_CP025704.1"/>
</dbReference>
<evidence type="ECO:0000256" key="2">
    <source>
        <dbReference type="SAM" id="SignalP"/>
    </source>
</evidence>
<dbReference type="PANTHER" id="PTHR38731:SF1">
    <property type="entry name" value="FECR PROTEIN DOMAIN-CONTAINING PROTEIN"/>
    <property type="match status" value="1"/>
</dbReference>
<dbReference type="AlphaFoldDB" id="A0A2K9NQX8"/>
<dbReference type="InterPro" id="IPR006860">
    <property type="entry name" value="FecR"/>
</dbReference>
<feature type="region of interest" description="Disordered" evidence="1">
    <location>
        <begin position="227"/>
        <end position="246"/>
    </location>
</feature>
<reference evidence="3 4" key="1">
    <citation type="submission" date="2018-01" db="EMBL/GenBank/DDBJ databases">
        <title>Complete genome sequence of Bacteriovorax stolpii DSM12778.</title>
        <authorList>
            <person name="Tang B."/>
            <person name="Chang J."/>
        </authorList>
    </citation>
    <scope>NUCLEOTIDE SEQUENCE [LARGE SCALE GENOMIC DNA]</scope>
    <source>
        <strain evidence="3 4">DSM 12778</strain>
    </source>
</reference>
<sequence>MKLRSHLFWTLTTLIIATNVMANDNVAKVIIMRGMVKAKLTDGSIIDVKADQSIPEGAVVQTAEKSFVKLLFIDKSQMNLGPNSQMVINAFPKKEAGIITLVKGQIRSQVTKDYMEMEDKSKSKLYIKTKTAAMGIRGTDFQVNFNPQNQNTSLITFEGKVAMAHIDRDQRDSKFDQGNLERVVSSDKAVMVTKGQVSAVNLNVAERAMIPTKLGTKQIEALEKNETGLNEGSSHSEKQFRNPIPPGAEGAAFSNSASAVDKEVAKLGVDVKASLPAVSHTEKPGSSEGFFNVTTGEYKLPAGSVIDLNTVNIIPPPSNALFDSNSGTYIVPETLGKIDKVTGEYKAPAGLELDPSGKFILVDPEAFQKAQAPAKEDEKAGEKSDKKDEAAKPEGDKPKEVAKTEGDSGRAPASVAPTEVKPPEIFTAAAQTFINTYSAPVVPPPPATAPGTSGSRTTLTNIAQDVLQKNDVAKQAATDRGVAVPNTKVKFIFNAE</sequence>
<proteinExistence type="predicted"/>
<dbReference type="PANTHER" id="PTHR38731">
    <property type="entry name" value="LIPL45-RELATED LIPOPROTEIN-RELATED"/>
    <property type="match status" value="1"/>
</dbReference>
<feature type="signal peptide" evidence="2">
    <location>
        <begin position="1"/>
        <end position="22"/>
    </location>
</feature>
<evidence type="ECO:0000256" key="1">
    <source>
        <dbReference type="SAM" id="MobiDB-lite"/>
    </source>
</evidence>
<keyword evidence="4" id="KW-1185">Reference proteome</keyword>
<feature type="compositionally biased region" description="Basic and acidic residues" evidence="1">
    <location>
        <begin position="374"/>
        <end position="408"/>
    </location>
</feature>
<feature type="chain" id="PRO_5043747262" evidence="2">
    <location>
        <begin position="23"/>
        <end position="496"/>
    </location>
</feature>
<protein>
    <submittedName>
        <fullName evidence="3">Uncharacterized protein</fullName>
    </submittedName>
</protein>
<dbReference type="EMBL" id="CP025704">
    <property type="protein sequence ID" value="AUN97936.1"/>
    <property type="molecule type" value="Genomic_DNA"/>
</dbReference>
<dbReference type="Gene3D" id="2.60.120.1440">
    <property type="match status" value="1"/>
</dbReference>
<accession>A0A2K9NQX8</accession>
<dbReference type="Proteomes" id="UP000235584">
    <property type="component" value="Chromosome"/>
</dbReference>